<protein>
    <submittedName>
        <fullName evidence="8">H-NS histone family protein</fullName>
    </submittedName>
</protein>
<dbReference type="EMBL" id="JAVRHL010000001">
    <property type="protein sequence ID" value="MDT0681763.1"/>
    <property type="molecule type" value="Genomic_DNA"/>
</dbReference>
<organism evidence="8 9">
    <name type="scientific">Tropicimonas omnivorans</name>
    <dbReference type="NCBI Taxonomy" id="3075590"/>
    <lineage>
        <taxon>Bacteria</taxon>
        <taxon>Pseudomonadati</taxon>
        <taxon>Pseudomonadota</taxon>
        <taxon>Alphaproteobacteria</taxon>
        <taxon>Rhodobacterales</taxon>
        <taxon>Roseobacteraceae</taxon>
        <taxon>Tropicimonas</taxon>
    </lineage>
</organism>
<keyword evidence="3" id="KW-0963">Cytoplasm</keyword>
<dbReference type="SUPFAM" id="SSF81273">
    <property type="entry name" value="H-NS histone-like proteins"/>
    <property type="match status" value="1"/>
</dbReference>
<accession>A0ABU3DDY8</accession>
<dbReference type="Pfam" id="PF00816">
    <property type="entry name" value="Histone_HNS"/>
    <property type="match status" value="1"/>
</dbReference>
<dbReference type="InterPro" id="IPR037150">
    <property type="entry name" value="H-NS_C_dom_sf"/>
</dbReference>
<evidence type="ECO:0000256" key="6">
    <source>
        <dbReference type="SAM" id="MobiDB-lite"/>
    </source>
</evidence>
<evidence type="ECO:0000256" key="3">
    <source>
        <dbReference type="ARBA" id="ARBA00022490"/>
    </source>
</evidence>
<dbReference type="PANTHER" id="PTHR38097:SF2">
    <property type="entry name" value="DNA-BINDING PROTEIN STPA"/>
    <property type="match status" value="1"/>
</dbReference>
<dbReference type="InterPro" id="IPR027444">
    <property type="entry name" value="H-NS_C_dom"/>
</dbReference>
<dbReference type="PANTHER" id="PTHR38097">
    <property type="match status" value="1"/>
</dbReference>
<feature type="coiled-coil region" evidence="5">
    <location>
        <begin position="12"/>
        <end position="47"/>
    </location>
</feature>
<keyword evidence="9" id="KW-1185">Reference proteome</keyword>
<dbReference type="Proteomes" id="UP001265259">
    <property type="component" value="Unassembled WGS sequence"/>
</dbReference>
<dbReference type="SMART" id="SM00528">
    <property type="entry name" value="HNS"/>
    <property type="match status" value="1"/>
</dbReference>
<dbReference type="RefSeq" id="WP_311689531.1">
    <property type="nucleotide sequence ID" value="NZ_JAVRHL010000001.1"/>
</dbReference>
<feature type="region of interest" description="Disordered" evidence="6">
    <location>
        <begin position="57"/>
        <end position="109"/>
    </location>
</feature>
<keyword evidence="4" id="KW-0238">DNA-binding</keyword>
<comment type="similarity">
    <text evidence="2">Belongs to the histone-like protein H-NS family.</text>
</comment>
<comment type="caution">
    <text evidence="8">The sequence shown here is derived from an EMBL/GenBank/DDBJ whole genome shotgun (WGS) entry which is preliminary data.</text>
</comment>
<keyword evidence="5" id="KW-0175">Coiled coil</keyword>
<evidence type="ECO:0000313" key="9">
    <source>
        <dbReference type="Proteomes" id="UP001265259"/>
    </source>
</evidence>
<comment type="subcellular location">
    <subcellularLocation>
        <location evidence="1">Cytoplasm</location>
        <location evidence="1">Nucleoid</location>
    </subcellularLocation>
</comment>
<evidence type="ECO:0000259" key="7">
    <source>
        <dbReference type="SMART" id="SM00528"/>
    </source>
</evidence>
<evidence type="ECO:0000256" key="4">
    <source>
        <dbReference type="ARBA" id="ARBA00023125"/>
    </source>
</evidence>
<evidence type="ECO:0000313" key="8">
    <source>
        <dbReference type="EMBL" id="MDT0681763.1"/>
    </source>
</evidence>
<evidence type="ECO:0000256" key="2">
    <source>
        <dbReference type="ARBA" id="ARBA00010610"/>
    </source>
</evidence>
<feature type="compositionally biased region" description="Basic residues" evidence="6">
    <location>
        <begin position="58"/>
        <end position="74"/>
    </location>
</feature>
<sequence length="109" mass="12468">MKMSVNIEGRSRKELEEMRAQIDAEMEKALERDRREALDAVEKTAQKHGWTLDELVGGRKKGKAATAKKSRPKYAHPENPSMTWTGRGRRPQWIKDHEENGGDLNDLAI</sequence>
<name>A0ABU3DDY8_9RHOB</name>
<gene>
    <name evidence="8" type="ORF">RM543_03620</name>
</gene>
<proteinExistence type="inferred from homology"/>
<evidence type="ECO:0000256" key="5">
    <source>
        <dbReference type="SAM" id="Coils"/>
    </source>
</evidence>
<dbReference type="Gene3D" id="4.10.430.10">
    <property type="entry name" value="Histone-like protein H-NS, C-terminal domain"/>
    <property type="match status" value="1"/>
</dbReference>
<evidence type="ECO:0000256" key="1">
    <source>
        <dbReference type="ARBA" id="ARBA00004453"/>
    </source>
</evidence>
<reference evidence="8 9" key="1">
    <citation type="submission" date="2023-09" db="EMBL/GenBank/DDBJ databases">
        <authorList>
            <person name="Rey-Velasco X."/>
        </authorList>
    </citation>
    <scope>NUCLEOTIDE SEQUENCE [LARGE SCALE GENOMIC DNA]</scope>
    <source>
        <strain evidence="8 9">F158</strain>
    </source>
</reference>
<feature type="domain" description="DNA-binding protein H-NS-like C-terminal" evidence="7">
    <location>
        <begin position="64"/>
        <end position="109"/>
    </location>
</feature>